<sequence>MSGRRILVVEENAHRAEGHLPELFADLALSLVEAGCDVTVLTRFGWLHENPAQPAQSFRLVRPGRIAVAVTRLGLVLALVSPRPLGRRLRIHLGDLAFTLSARRLAHRLGAEVIVVSVRRQSYLMLSLAGAGRWIVYQFGGPRPIGLPRVQRMMVRVIRSAERSRRSNGGGMVIACNSEAIRRAWEDSGLGLESVRINFASSRQQRVIPDAREQLGLRPDWKIALVFGTEHEGKSPEVVFDTFAELERTGVLPEWHLLVVGKVAGRLERWRQGAGAGTERIHVLPGYQSEEMRDLVHAAVDVQVLSFAQGWDLDSGVLGDAIAWALPVLCSSGNQTAAEVERLGVGRLFERGNATSLRSALATLPETFGAEVWDAARAEWGFAANAARHLALLDSPGS</sequence>
<reference evidence="1" key="1">
    <citation type="submission" date="2020-05" db="EMBL/GenBank/DDBJ databases">
        <authorList>
            <person name="Chiriac C."/>
            <person name="Salcher M."/>
            <person name="Ghai R."/>
            <person name="Kavagutti S V."/>
        </authorList>
    </citation>
    <scope>NUCLEOTIDE SEQUENCE</scope>
</reference>
<evidence type="ECO:0000313" key="2">
    <source>
        <dbReference type="EMBL" id="CAB4741113.1"/>
    </source>
</evidence>
<dbReference type="Gene3D" id="3.40.50.2000">
    <property type="entry name" value="Glycogen Phosphorylase B"/>
    <property type="match status" value="1"/>
</dbReference>
<protein>
    <submittedName>
        <fullName evidence="1">Unannotated protein</fullName>
    </submittedName>
</protein>
<name>A0A6J6QH72_9ZZZZ</name>
<organism evidence="1">
    <name type="scientific">freshwater metagenome</name>
    <dbReference type="NCBI Taxonomy" id="449393"/>
    <lineage>
        <taxon>unclassified sequences</taxon>
        <taxon>metagenomes</taxon>
        <taxon>ecological metagenomes</taxon>
    </lineage>
</organism>
<accession>A0A6J6QH72</accession>
<dbReference type="EMBL" id="CAFBLR010000044">
    <property type="protein sequence ID" value="CAB4868946.1"/>
    <property type="molecule type" value="Genomic_DNA"/>
</dbReference>
<dbReference type="EMBL" id="CAEZYY010000003">
    <property type="protein sequence ID" value="CAB4741113.1"/>
    <property type="molecule type" value="Genomic_DNA"/>
</dbReference>
<proteinExistence type="predicted"/>
<dbReference type="AlphaFoldDB" id="A0A6J6QH72"/>
<evidence type="ECO:0000313" key="3">
    <source>
        <dbReference type="EMBL" id="CAB4868946.1"/>
    </source>
</evidence>
<gene>
    <name evidence="1" type="ORF">UFOPK2602_00999</name>
    <name evidence="2" type="ORF">UFOPK2806_00385</name>
    <name evidence="3" type="ORF">UFOPK3417_00642</name>
</gene>
<dbReference type="EMBL" id="CAEZXX010000058">
    <property type="protein sequence ID" value="CAB4708405.1"/>
    <property type="molecule type" value="Genomic_DNA"/>
</dbReference>
<evidence type="ECO:0000313" key="1">
    <source>
        <dbReference type="EMBL" id="CAB4708405.1"/>
    </source>
</evidence>
<dbReference type="SUPFAM" id="SSF53756">
    <property type="entry name" value="UDP-Glycosyltransferase/glycogen phosphorylase"/>
    <property type="match status" value="1"/>
</dbReference>